<dbReference type="Gene3D" id="3.40.50.150">
    <property type="entry name" value="Vaccinia Virus protein VP39"/>
    <property type="match status" value="1"/>
</dbReference>
<dbReference type="InterPro" id="IPR002903">
    <property type="entry name" value="RsmH"/>
</dbReference>
<dbReference type="CDD" id="cd02440">
    <property type="entry name" value="AdoMet_MTases"/>
    <property type="match status" value="1"/>
</dbReference>
<dbReference type="InterPro" id="IPR029063">
    <property type="entry name" value="SAM-dependent_MTases_sf"/>
</dbReference>
<evidence type="ECO:0000256" key="3">
    <source>
        <dbReference type="ARBA" id="ARBA00022552"/>
    </source>
</evidence>
<organism evidence="7">
    <name type="scientific">hydrocarbon metagenome</name>
    <dbReference type="NCBI Taxonomy" id="938273"/>
    <lineage>
        <taxon>unclassified sequences</taxon>
        <taxon>metagenomes</taxon>
        <taxon>ecological metagenomes</taxon>
    </lineage>
</organism>
<evidence type="ECO:0000256" key="1">
    <source>
        <dbReference type="ARBA" id="ARBA00010396"/>
    </source>
</evidence>
<dbReference type="SUPFAM" id="SSF81799">
    <property type="entry name" value="Putative methyltransferase TM0872, insert domain"/>
    <property type="match status" value="1"/>
</dbReference>
<dbReference type="NCBIfam" id="TIGR00006">
    <property type="entry name" value="16S rRNA (cytosine(1402)-N(4))-methyltransferase RsmH"/>
    <property type="match status" value="1"/>
</dbReference>
<dbReference type="HAMAP" id="MF_01007">
    <property type="entry name" value="16SrRNA_methyltr_H"/>
    <property type="match status" value="1"/>
</dbReference>
<evidence type="ECO:0000256" key="6">
    <source>
        <dbReference type="ARBA" id="ARBA00022691"/>
    </source>
</evidence>
<dbReference type="Gene3D" id="1.10.150.170">
    <property type="entry name" value="Putative methyltransferase TM0872, insert domain"/>
    <property type="match status" value="1"/>
</dbReference>
<accession>A0A0W8E5C1</accession>
<dbReference type="FunFam" id="1.10.150.170:FF:000001">
    <property type="entry name" value="Ribosomal RNA small subunit methyltransferase H"/>
    <property type="match status" value="1"/>
</dbReference>
<comment type="caution">
    <text evidence="7">The sequence shown here is derived from an EMBL/GenBank/DDBJ whole genome shotgun (WGS) entry which is preliminary data.</text>
</comment>
<evidence type="ECO:0000313" key="7">
    <source>
        <dbReference type="EMBL" id="KUG03555.1"/>
    </source>
</evidence>
<dbReference type="PANTHER" id="PTHR11265">
    <property type="entry name" value="S-ADENOSYL-METHYLTRANSFERASE MRAW"/>
    <property type="match status" value="1"/>
</dbReference>
<evidence type="ECO:0000256" key="4">
    <source>
        <dbReference type="ARBA" id="ARBA00022603"/>
    </source>
</evidence>
<dbReference type="PANTHER" id="PTHR11265:SF0">
    <property type="entry name" value="12S RRNA N4-METHYLCYTIDINE METHYLTRANSFERASE"/>
    <property type="match status" value="1"/>
</dbReference>
<dbReference type="AlphaFoldDB" id="A0A0W8E5C1"/>
<dbReference type="GO" id="GO:0071424">
    <property type="term" value="F:rRNA (cytosine-N4-)-methyltransferase activity"/>
    <property type="evidence" value="ECO:0007669"/>
    <property type="project" value="TreeGrafter"/>
</dbReference>
<keyword evidence="6" id="KW-0949">S-adenosyl-L-methionine</keyword>
<evidence type="ECO:0000256" key="5">
    <source>
        <dbReference type="ARBA" id="ARBA00022679"/>
    </source>
</evidence>
<keyword evidence="5 7" id="KW-0808">Transferase</keyword>
<keyword evidence="2" id="KW-0963">Cytoplasm</keyword>
<dbReference type="GO" id="GO:0070475">
    <property type="term" value="P:rRNA base methylation"/>
    <property type="evidence" value="ECO:0007669"/>
    <property type="project" value="TreeGrafter"/>
</dbReference>
<dbReference type="EMBL" id="LNQE01001877">
    <property type="protein sequence ID" value="KUG03555.1"/>
    <property type="molecule type" value="Genomic_DNA"/>
</dbReference>
<protein>
    <submittedName>
        <fullName evidence="7">Rrna small subunit methyltransferase h</fullName>
    </submittedName>
</protein>
<dbReference type="PIRSF" id="PIRSF004486">
    <property type="entry name" value="MraW"/>
    <property type="match status" value="1"/>
</dbReference>
<evidence type="ECO:0000256" key="2">
    <source>
        <dbReference type="ARBA" id="ARBA00022490"/>
    </source>
</evidence>
<gene>
    <name evidence="7" type="ORF">ASZ90_018988</name>
</gene>
<comment type="similarity">
    <text evidence="1">Belongs to the methyltransferase superfamily. RsmH family.</text>
</comment>
<keyword evidence="3" id="KW-0698">rRNA processing</keyword>
<sequence length="307" mass="34709">MAHKPVLLHETIDYIIGDPNGLYIDCTLGGGGHLRELAARLGDKARIIAIDRDADILQQTSQGLTDDRIRFIHADFRDLKQVLNQDELGIVDGIVIDLGVSSFQLDTPERGFSFHTDSDLDMRMDTSQKLRAWDIINTFTETELANIIFKYGEERFGRRIARAIVQERDKKDIDTTLELVEIIKNAVPAKYRREKHPARKTFQAIRIAVNDELGAVEGVLPQAIEVLKPGGKVAVITFHSLEDRIVKQYFIARSRNCICPDRQPVCTCGGQRAEIKLINRKPITPDEQECLTNNRARSAKLRIAQKI</sequence>
<dbReference type="Pfam" id="PF01795">
    <property type="entry name" value="Methyltransf_5"/>
    <property type="match status" value="1"/>
</dbReference>
<name>A0A0W8E5C1_9ZZZZ</name>
<dbReference type="SUPFAM" id="SSF53335">
    <property type="entry name" value="S-adenosyl-L-methionine-dependent methyltransferases"/>
    <property type="match status" value="1"/>
</dbReference>
<dbReference type="GO" id="GO:0005737">
    <property type="term" value="C:cytoplasm"/>
    <property type="evidence" value="ECO:0007669"/>
    <property type="project" value="TreeGrafter"/>
</dbReference>
<dbReference type="InterPro" id="IPR023397">
    <property type="entry name" value="SAM-dep_MeTrfase_MraW_recog"/>
</dbReference>
<reference evidence="7" key="1">
    <citation type="journal article" date="2015" name="Proc. Natl. Acad. Sci. U.S.A.">
        <title>Networks of energetic and metabolic interactions define dynamics in microbial communities.</title>
        <authorList>
            <person name="Embree M."/>
            <person name="Liu J.K."/>
            <person name="Al-Bassam M.M."/>
            <person name="Zengler K."/>
        </authorList>
    </citation>
    <scope>NUCLEOTIDE SEQUENCE</scope>
</reference>
<proteinExistence type="inferred from homology"/>
<keyword evidence="4 7" id="KW-0489">Methyltransferase</keyword>